<sequence length="174" mass="19309">MPLCGFAEVIRLLDVRDTEVDGQYLVEPHCSHDDLVPVGKQLAGAQPPLPETVPEEWVEGEPDSSLHDGHQPERHPAVAVCETVVGAVWPNLYGRRDLVCLPKGSEDRKEGRRRRSPNLYGMEAPFQISREAFNAALPRVALQSSRAPQSSYRFDYPPFGEATRGNGAAFPEDY</sequence>
<reference evidence="1 2" key="1">
    <citation type="journal article" date="2022" name="Hortic Res">
        <title>A haplotype resolved chromosomal level avocado genome allows analysis of novel avocado genes.</title>
        <authorList>
            <person name="Nath O."/>
            <person name="Fletcher S.J."/>
            <person name="Hayward A."/>
            <person name="Shaw L.M."/>
            <person name="Masouleh A.K."/>
            <person name="Furtado A."/>
            <person name="Henry R.J."/>
            <person name="Mitter N."/>
        </authorList>
    </citation>
    <scope>NUCLEOTIDE SEQUENCE [LARGE SCALE GENOMIC DNA]</scope>
    <source>
        <strain evidence="2">cv. Hass</strain>
    </source>
</reference>
<evidence type="ECO:0000313" key="1">
    <source>
        <dbReference type="EMBL" id="KAJ8644504.1"/>
    </source>
</evidence>
<proteinExistence type="predicted"/>
<dbReference type="Proteomes" id="UP001234297">
    <property type="component" value="Chromosome 2"/>
</dbReference>
<keyword evidence="2" id="KW-1185">Reference proteome</keyword>
<protein>
    <submittedName>
        <fullName evidence="1">Uncharacterized protein</fullName>
    </submittedName>
</protein>
<evidence type="ECO:0000313" key="2">
    <source>
        <dbReference type="Proteomes" id="UP001234297"/>
    </source>
</evidence>
<organism evidence="1 2">
    <name type="scientific">Persea americana</name>
    <name type="common">Avocado</name>
    <dbReference type="NCBI Taxonomy" id="3435"/>
    <lineage>
        <taxon>Eukaryota</taxon>
        <taxon>Viridiplantae</taxon>
        <taxon>Streptophyta</taxon>
        <taxon>Embryophyta</taxon>
        <taxon>Tracheophyta</taxon>
        <taxon>Spermatophyta</taxon>
        <taxon>Magnoliopsida</taxon>
        <taxon>Magnoliidae</taxon>
        <taxon>Laurales</taxon>
        <taxon>Lauraceae</taxon>
        <taxon>Persea</taxon>
    </lineage>
</organism>
<comment type="caution">
    <text evidence="1">The sequence shown here is derived from an EMBL/GenBank/DDBJ whole genome shotgun (WGS) entry which is preliminary data.</text>
</comment>
<accession>A0ACC2MGM4</accession>
<dbReference type="EMBL" id="CM056810">
    <property type="protein sequence ID" value="KAJ8644504.1"/>
    <property type="molecule type" value="Genomic_DNA"/>
</dbReference>
<gene>
    <name evidence="1" type="ORF">MRB53_006252</name>
</gene>
<name>A0ACC2MGM4_PERAE</name>